<evidence type="ECO:0000313" key="1">
    <source>
        <dbReference type="EMBL" id="KYG73878.1"/>
    </source>
</evidence>
<dbReference type="RefSeq" id="WP_068222883.1">
    <property type="nucleotide sequence ID" value="NZ_CP139724.1"/>
</dbReference>
<dbReference type="InterPro" id="IPR021314">
    <property type="entry name" value="DUF2911"/>
</dbReference>
<dbReference type="Proteomes" id="UP000075606">
    <property type="component" value="Unassembled WGS sequence"/>
</dbReference>
<dbReference type="OrthoDB" id="1400571at2"/>
<gene>
    <name evidence="1" type="ORF">AWW68_14500</name>
</gene>
<comment type="caution">
    <text evidence="1">The sequence shown here is derived from an EMBL/GenBank/DDBJ whole genome shotgun (WGS) entry which is preliminary data.</text>
</comment>
<dbReference type="Pfam" id="PF11138">
    <property type="entry name" value="DUF2911"/>
    <property type="match status" value="1"/>
</dbReference>
<dbReference type="EMBL" id="LRPC01000028">
    <property type="protein sequence ID" value="KYG73878.1"/>
    <property type="molecule type" value="Genomic_DNA"/>
</dbReference>
<name>A0A150X592_9BACT</name>
<dbReference type="SUPFAM" id="SSF48452">
    <property type="entry name" value="TPR-like"/>
    <property type="match status" value="1"/>
</dbReference>
<keyword evidence="2" id="KW-1185">Reference proteome</keyword>
<organism evidence="1 2">
    <name type="scientific">Roseivirga spongicola</name>
    <dbReference type="NCBI Taxonomy" id="333140"/>
    <lineage>
        <taxon>Bacteria</taxon>
        <taxon>Pseudomonadati</taxon>
        <taxon>Bacteroidota</taxon>
        <taxon>Cytophagia</taxon>
        <taxon>Cytophagales</taxon>
        <taxon>Roseivirgaceae</taxon>
        <taxon>Roseivirga</taxon>
    </lineage>
</organism>
<proteinExistence type="predicted"/>
<accession>A0A150X592</accession>
<dbReference type="Gene3D" id="1.25.40.10">
    <property type="entry name" value="Tetratricopeptide repeat domain"/>
    <property type="match status" value="1"/>
</dbReference>
<protein>
    <submittedName>
        <fullName evidence="1">Uncharacterized protein</fullName>
    </submittedName>
</protein>
<dbReference type="AlphaFoldDB" id="A0A150X592"/>
<evidence type="ECO:0000313" key="2">
    <source>
        <dbReference type="Proteomes" id="UP000075606"/>
    </source>
</evidence>
<reference evidence="1 2" key="1">
    <citation type="submission" date="2016-01" db="EMBL/GenBank/DDBJ databases">
        <title>Genome sequencing of Roseivirga spongicola UST030701-084.</title>
        <authorList>
            <person name="Selvaratnam C."/>
            <person name="Thevarajoo S."/>
            <person name="Goh K.M."/>
            <person name="Ee R."/>
            <person name="Chan K.-G."/>
            <person name="Chong C.S."/>
        </authorList>
    </citation>
    <scope>NUCLEOTIDE SEQUENCE [LARGE SCALE GENOMIC DNA]</scope>
    <source>
        <strain evidence="1 2">UST030701-084</strain>
    </source>
</reference>
<dbReference type="STRING" id="333140.AWW68_14500"/>
<dbReference type="InterPro" id="IPR011990">
    <property type="entry name" value="TPR-like_helical_dom_sf"/>
</dbReference>
<sequence>MKRIIFGAILALAVTSESIGQFHTLKIPKPSNHVQETQTLGVTDITIDYHSPAVRQRDVWNNTDIIPQNAEPIAWRAGANMATTIQFSTDVTIEGQPLAAGKYGFHVIPRDEKYELLFAHTPEQWGSYYLDLEKDVTLTVEVEAEKAPFSEKLDYEFLNWTPSEVTVALEWADRRIPFKVAVDLNSTVVESFRYELRGINTYRWQAWNDAAQWCLQHNTNLEEALEWANRSINGGYGGFAANKNAGNLRTKAQLERSLGKMAELEATLTDAVAYIQNPDDVNFFSIYLLGIKKTEMAMDLLEKSLKANPDTWFLMLNQAVGYYQQGKSKKAINQMTTVKELAPESFNETLNGIELRMQEGTYSIPGF</sequence>